<dbReference type="OrthoDB" id="7696867at2759"/>
<sequence length="307" mass="36237">MSDKVLSKDVLVKSNSSEYNNCAQVQELNDVKEFLKIQHNKYIKCKILYDAVQECVENSNILDDDLKVKVQDILLNNSCAQVTPIESESFTQDCAKLLGISHQDRTELNHSESLKFKKSIEVILQEKYKNICKQFSKTANENINETLPVSSDFLDFNLNTEDYKIIEFKQKLNDQQKQYLQNLLKEQEILDDITKLRLEHLPKICNEKVKECQIKSYMNMLRTKIVEEKTRVDIFMETSNSLPAYEEILKDIKKQQEECHNDIEYLQKLKERYNQITCKQFNDLLKSYVQYKTSLEKKKIIYESLKN</sequence>
<accession>A0A482VAR5</accession>
<evidence type="ECO:0000313" key="1">
    <source>
        <dbReference type="EMBL" id="RZB40316.1"/>
    </source>
</evidence>
<dbReference type="EMBL" id="QDEB01120158">
    <property type="protein sequence ID" value="RZB40316.1"/>
    <property type="molecule type" value="Genomic_DNA"/>
</dbReference>
<protein>
    <submittedName>
        <fullName evidence="1">Uncharacterized protein</fullName>
    </submittedName>
</protein>
<dbReference type="AlphaFoldDB" id="A0A482VAR5"/>
<gene>
    <name evidence="1" type="ORF">BDFB_008022</name>
</gene>
<organism evidence="1 2">
    <name type="scientific">Asbolus verrucosus</name>
    <name type="common">Desert ironclad beetle</name>
    <dbReference type="NCBI Taxonomy" id="1661398"/>
    <lineage>
        <taxon>Eukaryota</taxon>
        <taxon>Metazoa</taxon>
        <taxon>Ecdysozoa</taxon>
        <taxon>Arthropoda</taxon>
        <taxon>Hexapoda</taxon>
        <taxon>Insecta</taxon>
        <taxon>Pterygota</taxon>
        <taxon>Neoptera</taxon>
        <taxon>Endopterygota</taxon>
        <taxon>Coleoptera</taxon>
        <taxon>Polyphaga</taxon>
        <taxon>Cucujiformia</taxon>
        <taxon>Tenebrionidae</taxon>
        <taxon>Pimeliinae</taxon>
        <taxon>Asbolus</taxon>
    </lineage>
</organism>
<evidence type="ECO:0000313" key="2">
    <source>
        <dbReference type="Proteomes" id="UP000292052"/>
    </source>
</evidence>
<dbReference type="Proteomes" id="UP000292052">
    <property type="component" value="Unassembled WGS sequence"/>
</dbReference>
<keyword evidence="2" id="KW-1185">Reference proteome</keyword>
<proteinExistence type="predicted"/>
<name>A0A482VAR5_ASBVE</name>
<comment type="caution">
    <text evidence="1">The sequence shown here is derived from an EMBL/GenBank/DDBJ whole genome shotgun (WGS) entry which is preliminary data.</text>
</comment>
<reference evidence="1 2" key="1">
    <citation type="submission" date="2017-03" db="EMBL/GenBank/DDBJ databases">
        <title>Genome of the blue death feigning beetle - Asbolus verrucosus.</title>
        <authorList>
            <person name="Rider S.D."/>
        </authorList>
    </citation>
    <scope>NUCLEOTIDE SEQUENCE [LARGE SCALE GENOMIC DNA]</scope>
    <source>
        <strain evidence="1">Butters</strain>
        <tissue evidence="1">Head and leg muscle</tissue>
    </source>
</reference>